<dbReference type="Proteomes" id="UP000316079">
    <property type="component" value="Unassembled WGS sequence"/>
</dbReference>
<gene>
    <name evidence="1" type="ORF">DNTS_002286</name>
</gene>
<evidence type="ECO:0000313" key="2">
    <source>
        <dbReference type="Proteomes" id="UP000316079"/>
    </source>
</evidence>
<sequence length="102" mass="11033">MEPNMEYCLSQVLQKDVARRLQMGSELIDYITDSEKCHDLESDQTALDKMVDGIATSWVNSSNFKIQSEPDGLAAGEHHDGLDAGFGATVVCRTLAAAASGR</sequence>
<name>A0A553Q4I7_9TELE</name>
<reference evidence="1 2" key="1">
    <citation type="journal article" date="2019" name="Sci. Data">
        <title>Hybrid genome assembly and annotation of Danionella translucida.</title>
        <authorList>
            <person name="Kadobianskyi M."/>
            <person name="Schulze L."/>
            <person name="Schuelke M."/>
            <person name="Judkewitz B."/>
        </authorList>
    </citation>
    <scope>NUCLEOTIDE SEQUENCE [LARGE SCALE GENOMIC DNA]</scope>
    <source>
        <strain evidence="1 2">Bolton</strain>
    </source>
</reference>
<dbReference type="OrthoDB" id="46159at2759"/>
<proteinExistence type="predicted"/>
<accession>A0A553Q4I7</accession>
<dbReference type="AlphaFoldDB" id="A0A553Q4I7"/>
<dbReference type="STRING" id="623744.A0A553Q4I7"/>
<comment type="caution">
    <text evidence="1">The sequence shown here is derived from an EMBL/GenBank/DDBJ whole genome shotgun (WGS) entry which is preliminary data.</text>
</comment>
<organism evidence="1 2">
    <name type="scientific">Danionella cerebrum</name>
    <dbReference type="NCBI Taxonomy" id="2873325"/>
    <lineage>
        <taxon>Eukaryota</taxon>
        <taxon>Metazoa</taxon>
        <taxon>Chordata</taxon>
        <taxon>Craniata</taxon>
        <taxon>Vertebrata</taxon>
        <taxon>Euteleostomi</taxon>
        <taxon>Actinopterygii</taxon>
        <taxon>Neopterygii</taxon>
        <taxon>Teleostei</taxon>
        <taxon>Ostariophysi</taxon>
        <taxon>Cypriniformes</taxon>
        <taxon>Danionidae</taxon>
        <taxon>Danioninae</taxon>
        <taxon>Danionella</taxon>
    </lineage>
</organism>
<dbReference type="EMBL" id="SRMA01026365">
    <property type="protein sequence ID" value="TRY84845.1"/>
    <property type="molecule type" value="Genomic_DNA"/>
</dbReference>
<keyword evidence="2" id="KW-1185">Reference proteome</keyword>
<evidence type="ECO:0000313" key="1">
    <source>
        <dbReference type="EMBL" id="TRY84845.1"/>
    </source>
</evidence>
<evidence type="ECO:0008006" key="3">
    <source>
        <dbReference type="Google" id="ProtNLM"/>
    </source>
</evidence>
<protein>
    <recommendedName>
        <fullName evidence="3">CLIP-associating protein 1</fullName>
    </recommendedName>
</protein>